<dbReference type="EMBL" id="X79146">
    <property type="protein sequence ID" value="CAA55746.1"/>
    <property type="molecule type" value="Genomic_DNA"/>
</dbReference>
<evidence type="ECO:0000313" key="2">
    <source>
        <dbReference type="EMBL" id="CAA55746.1"/>
    </source>
</evidence>
<proteinExistence type="predicted"/>
<gene>
    <name evidence="2" type="primary">lmbA</name>
</gene>
<protein>
    <submittedName>
        <fullName evidence="2">LmbA protein</fullName>
    </submittedName>
</protein>
<evidence type="ECO:0000256" key="1">
    <source>
        <dbReference type="SAM" id="MobiDB-lite"/>
    </source>
</evidence>
<reference evidence="2" key="1">
    <citation type="journal article" date="1995" name="Mol. Microbiol.">
        <title>Molecular characterization of the lincomycin-production gene cluster of Streptomyces lincolnensis 78-11.</title>
        <authorList>
            <person name="Peschke U."/>
            <person name="Schmidt H."/>
            <person name="Zhang H.Z."/>
            <person name="Piepersberg W."/>
        </authorList>
    </citation>
    <scope>NUCLEOTIDE SEQUENCE</scope>
    <source>
        <strain evidence="2">78-11</strain>
    </source>
</reference>
<dbReference type="BioCyc" id="MetaCyc:MONOMER-21094"/>
<dbReference type="Gene3D" id="3.60.20.40">
    <property type="match status" value="1"/>
</dbReference>
<sequence>MLPSKPELSGTIGAVSATHWLASNAGMRILENGGNAFDAAVAAGFVLQVVEPHFNGPGGDVSIGRTARRAQDAAEICGQGPMPRAATPQAFSDLGLEHIPGSGLLPACVPGAFGGWLRLLAEFGTLRLADVLAPAITYAEEGYPLLPETAHAADVLAPLFRTEWTGSGQIYLANGAAPKAGSRFRNPARAQTYRQLLKEAEAASADREAQIEAAHQAFYQGFCAEAVQRFLDGGPRLDATGAGHSALLTADDLAAWTPSVTTATSRPYGAYRVHKPGPWSQGPVFLQQLALLEGFDLAGMRPDSADYLHTVVECAKLAFADRDAWYGDPAFTDIPLADLLSDDYTRERRRLVGPEAVNELQPGTPGGRSSWLPGAAPEPEPDLSGHTDEWMGQLRNGLPTILKATTAKGDTCCVTVTDRHGNTVAATASGGWLKSSPAIAELGFPLGTRGQTMYLAEGHPNSLAGGKRPRTTLSPTVVQRDGQPHLAFGTPGGDRQDQWTLQFFLGVTAFGLDLQAATETLAFHTDQVPASFTPHQSRPGVVVVEENCAAATVAELTRRGHRVERVPAYSLGRVCATGLGTDGLVRAAACPRGRQPYAICG</sequence>
<dbReference type="PRINTS" id="PR01210">
    <property type="entry name" value="GGTRANSPTASE"/>
</dbReference>
<dbReference type="InterPro" id="IPR043137">
    <property type="entry name" value="GGT_ssub_C"/>
</dbReference>
<dbReference type="MEROPS" id="T03.014"/>
<accession>Q54353</accession>
<dbReference type="PIR" id="S19874">
    <property type="entry name" value="S19874"/>
</dbReference>
<dbReference type="InterPro" id="IPR043138">
    <property type="entry name" value="GGT_lsub"/>
</dbReference>
<dbReference type="SUPFAM" id="SSF56235">
    <property type="entry name" value="N-terminal nucleophile aminohydrolases (Ntn hydrolases)"/>
    <property type="match status" value="1"/>
</dbReference>
<organism evidence="2">
    <name type="scientific">Streptomyces lincolnensis</name>
    <dbReference type="NCBI Taxonomy" id="1915"/>
    <lineage>
        <taxon>Bacteria</taxon>
        <taxon>Bacillati</taxon>
        <taxon>Actinomycetota</taxon>
        <taxon>Actinomycetes</taxon>
        <taxon>Kitasatosporales</taxon>
        <taxon>Streptomycetaceae</taxon>
        <taxon>Streptomyces</taxon>
    </lineage>
</organism>
<dbReference type="InterPro" id="IPR052896">
    <property type="entry name" value="GGT-like_enzyme"/>
</dbReference>
<dbReference type="PANTHER" id="PTHR43881:SF1">
    <property type="entry name" value="GAMMA-GLUTAMYLTRANSPEPTIDASE (AFU_ORTHOLOGUE AFUA_4G13580)"/>
    <property type="match status" value="1"/>
</dbReference>
<name>Q54353_STRLN</name>
<dbReference type="EMBL" id="X64651">
    <property type="protein sequence ID" value="CAA45922.1"/>
    <property type="molecule type" value="Genomic_DNA"/>
</dbReference>
<dbReference type="AlphaFoldDB" id="Q54353"/>
<feature type="region of interest" description="Disordered" evidence="1">
    <location>
        <begin position="354"/>
        <end position="390"/>
    </location>
</feature>
<dbReference type="InterPro" id="IPR029055">
    <property type="entry name" value="Ntn_hydrolases_N"/>
</dbReference>
<dbReference type="Pfam" id="PF01019">
    <property type="entry name" value="G_glu_transpept"/>
    <property type="match status" value="1"/>
</dbReference>
<dbReference type="PANTHER" id="PTHR43881">
    <property type="entry name" value="GAMMA-GLUTAMYLTRANSPEPTIDASE (AFU_ORTHOLOGUE AFUA_4G13580)"/>
    <property type="match status" value="1"/>
</dbReference>
<dbReference type="Gene3D" id="1.10.246.130">
    <property type="match status" value="1"/>
</dbReference>
<accession>Q54384</accession>